<dbReference type="OrthoDB" id="547031at2759"/>
<keyword evidence="5" id="KW-0325">Glycoprotein</keyword>
<dbReference type="FunFam" id="2.40.10.10:FF:000028">
    <property type="entry name" value="Serine protease easter"/>
    <property type="match status" value="1"/>
</dbReference>
<evidence type="ECO:0000256" key="3">
    <source>
        <dbReference type="ARBA" id="ARBA00023145"/>
    </source>
</evidence>
<sequence>MWIYIKSLTNFKYFALQYTVCCAARHRQTNHEIETPMIMDPDDYSRHPSLRLLAESPCGRTADDKIAFGDDAPLAEFPWIVQLQYKTPKGLEVRCGGSLISKRYVLTAAHCVDRKQGAVVSVRLGEHDTTKDIDCDEIECMPPVQDIPVEKIRFHPKFNRSDFSNDIAVIRLRHEADLTRDNILPICLPIKKTLHNRTPHQVIIAGWGLTQKKKPSAILQKATVPIVPIEDCRFFYNKYAHITSAQLCAGVEKGIDSCQGDSGAPVFFTDPRKGTKYIQYGVVSFGNGKCGNIDEYPGVYTRVSHYMKWILDQMRP</sequence>
<dbReference type="Gene3D" id="2.40.10.10">
    <property type="entry name" value="Trypsin-like serine proteases"/>
    <property type="match status" value="2"/>
</dbReference>
<name>A0A7R8UPM1_HERIL</name>
<evidence type="ECO:0000256" key="4">
    <source>
        <dbReference type="ARBA" id="ARBA00023157"/>
    </source>
</evidence>
<evidence type="ECO:0000256" key="5">
    <source>
        <dbReference type="ARBA" id="ARBA00023180"/>
    </source>
</evidence>
<dbReference type="PROSITE" id="PS50240">
    <property type="entry name" value="TRYPSIN_DOM"/>
    <property type="match status" value="1"/>
</dbReference>
<evidence type="ECO:0000259" key="7">
    <source>
        <dbReference type="PROSITE" id="PS50240"/>
    </source>
</evidence>
<dbReference type="Proteomes" id="UP000594454">
    <property type="component" value="Chromosome 3"/>
</dbReference>
<dbReference type="GO" id="GO:0006508">
    <property type="term" value="P:proteolysis"/>
    <property type="evidence" value="ECO:0007669"/>
    <property type="project" value="InterPro"/>
</dbReference>
<evidence type="ECO:0000256" key="1">
    <source>
        <dbReference type="ARBA" id="ARBA00022729"/>
    </source>
</evidence>
<dbReference type="PANTHER" id="PTHR24256">
    <property type="entry name" value="TRYPTASE-RELATED"/>
    <property type="match status" value="1"/>
</dbReference>
<protein>
    <recommendedName>
        <fullName evidence="7">Peptidase S1 domain-containing protein</fullName>
    </recommendedName>
</protein>
<dbReference type="InterPro" id="IPR001254">
    <property type="entry name" value="Trypsin_dom"/>
</dbReference>
<keyword evidence="2" id="KW-0106">Calcium</keyword>
<keyword evidence="9" id="KW-1185">Reference proteome</keyword>
<dbReference type="AlphaFoldDB" id="A0A7R8UPM1"/>
<keyword evidence="3" id="KW-0865">Zymogen</keyword>
<dbReference type="InterPro" id="IPR043504">
    <property type="entry name" value="Peptidase_S1_PA_chymotrypsin"/>
</dbReference>
<dbReference type="GO" id="GO:0004252">
    <property type="term" value="F:serine-type endopeptidase activity"/>
    <property type="evidence" value="ECO:0007669"/>
    <property type="project" value="InterPro"/>
</dbReference>
<evidence type="ECO:0000256" key="6">
    <source>
        <dbReference type="ARBA" id="ARBA00024195"/>
    </source>
</evidence>
<dbReference type="PRINTS" id="PR00722">
    <property type="entry name" value="CHYMOTRYPSIN"/>
</dbReference>
<dbReference type="InterPro" id="IPR051487">
    <property type="entry name" value="Ser/Thr_Proteases_Immune/Dev"/>
</dbReference>
<evidence type="ECO:0000256" key="2">
    <source>
        <dbReference type="ARBA" id="ARBA00022837"/>
    </source>
</evidence>
<organism evidence="8 9">
    <name type="scientific">Hermetia illucens</name>
    <name type="common">Black soldier fly</name>
    <dbReference type="NCBI Taxonomy" id="343691"/>
    <lineage>
        <taxon>Eukaryota</taxon>
        <taxon>Metazoa</taxon>
        <taxon>Ecdysozoa</taxon>
        <taxon>Arthropoda</taxon>
        <taxon>Hexapoda</taxon>
        <taxon>Insecta</taxon>
        <taxon>Pterygota</taxon>
        <taxon>Neoptera</taxon>
        <taxon>Endopterygota</taxon>
        <taxon>Diptera</taxon>
        <taxon>Brachycera</taxon>
        <taxon>Stratiomyomorpha</taxon>
        <taxon>Stratiomyidae</taxon>
        <taxon>Hermetiinae</taxon>
        <taxon>Hermetia</taxon>
    </lineage>
</organism>
<evidence type="ECO:0000313" key="8">
    <source>
        <dbReference type="EMBL" id="CAD7084624.1"/>
    </source>
</evidence>
<dbReference type="EMBL" id="LR899011">
    <property type="protein sequence ID" value="CAD7084624.1"/>
    <property type="molecule type" value="Genomic_DNA"/>
</dbReference>
<dbReference type="InterPro" id="IPR009003">
    <property type="entry name" value="Peptidase_S1_PA"/>
</dbReference>
<dbReference type="InterPro" id="IPR018114">
    <property type="entry name" value="TRYPSIN_HIS"/>
</dbReference>
<dbReference type="Pfam" id="PF00089">
    <property type="entry name" value="Trypsin"/>
    <property type="match status" value="1"/>
</dbReference>
<dbReference type="InParanoid" id="A0A7R8UPM1"/>
<keyword evidence="1" id="KW-0732">Signal</keyword>
<gene>
    <name evidence="8" type="ORF">HERILL_LOCUS7507</name>
</gene>
<dbReference type="CDD" id="cd00190">
    <property type="entry name" value="Tryp_SPc"/>
    <property type="match status" value="1"/>
</dbReference>
<proteinExistence type="inferred from homology"/>
<dbReference type="SMART" id="SM00020">
    <property type="entry name" value="Tryp_SPc"/>
    <property type="match status" value="1"/>
</dbReference>
<accession>A0A7R8UPM1</accession>
<feature type="domain" description="Peptidase S1" evidence="7">
    <location>
        <begin position="66"/>
        <end position="315"/>
    </location>
</feature>
<dbReference type="InterPro" id="IPR001314">
    <property type="entry name" value="Peptidase_S1A"/>
</dbReference>
<dbReference type="SUPFAM" id="SSF50494">
    <property type="entry name" value="Trypsin-like serine proteases"/>
    <property type="match status" value="1"/>
</dbReference>
<keyword evidence="4" id="KW-1015">Disulfide bond</keyword>
<comment type="similarity">
    <text evidence="6">Belongs to the peptidase S1 family. CLIP subfamily.</text>
</comment>
<dbReference type="PROSITE" id="PS00134">
    <property type="entry name" value="TRYPSIN_HIS"/>
    <property type="match status" value="1"/>
</dbReference>
<evidence type="ECO:0000313" key="9">
    <source>
        <dbReference type="Proteomes" id="UP000594454"/>
    </source>
</evidence>
<dbReference type="FunFam" id="2.40.10.10:FF:000002">
    <property type="entry name" value="Transmembrane protease serine"/>
    <property type="match status" value="1"/>
</dbReference>
<reference evidence="8 9" key="1">
    <citation type="submission" date="2020-11" db="EMBL/GenBank/DDBJ databases">
        <authorList>
            <person name="Wallbank WR R."/>
            <person name="Pardo Diaz C."/>
            <person name="Kozak K."/>
            <person name="Martin S."/>
            <person name="Jiggins C."/>
            <person name="Moest M."/>
            <person name="Warren A I."/>
            <person name="Generalovic N T."/>
            <person name="Byers J.R.P. K."/>
            <person name="Montejo-Kovacevich G."/>
            <person name="Yen C E."/>
        </authorList>
    </citation>
    <scope>NUCLEOTIDE SEQUENCE [LARGE SCALE GENOMIC DNA]</scope>
</reference>